<dbReference type="Proteomes" id="UP000321272">
    <property type="component" value="Chromosome"/>
</dbReference>
<dbReference type="AlphaFoldDB" id="A0A5B8SZ87"/>
<dbReference type="Pfam" id="PF16916">
    <property type="entry name" value="ZT_dimer"/>
    <property type="match status" value="1"/>
</dbReference>
<dbReference type="EMBL" id="CP042382">
    <property type="protein sequence ID" value="QEA40113.1"/>
    <property type="molecule type" value="Genomic_DNA"/>
</dbReference>
<evidence type="ECO:0000256" key="4">
    <source>
        <dbReference type="ARBA" id="ARBA00022475"/>
    </source>
</evidence>
<protein>
    <recommendedName>
        <fullName evidence="12">Zinc transporter ZitB</fullName>
    </recommendedName>
</protein>
<evidence type="ECO:0000256" key="2">
    <source>
        <dbReference type="ARBA" id="ARBA00008873"/>
    </source>
</evidence>
<feature type="transmembrane region" description="Helical" evidence="13">
    <location>
        <begin position="114"/>
        <end position="137"/>
    </location>
</feature>
<comment type="subcellular location">
    <subcellularLocation>
        <location evidence="1">Cell inner membrane</location>
        <topology evidence="1">Multi-pass membrane protein</topology>
    </subcellularLocation>
</comment>
<evidence type="ECO:0000256" key="11">
    <source>
        <dbReference type="ARBA" id="ARBA00023136"/>
    </source>
</evidence>
<dbReference type="KEGG" id="paur:FGL86_14185"/>
<keyword evidence="5" id="KW-0997">Cell inner membrane</keyword>
<dbReference type="InterPro" id="IPR002524">
    <property type="entry name" value="Cation_efflux"/>
</dbReference>
<dbReference type="Pfam" id="PF01545">
    <property type="entry name" value="Cation_efflux"/>
    <property type="match status" value="1"/>
</dbReference>
<evidence type="ECO:0000256" key="12">
    <source>
        <dbReference type="ARBA" id="ARBA00068925"/>
    </source>
</evidence>
<evidence type="ECO:0000256" key="6">
    <source>
        <dbReference type="ARBA" id="ARBA00022692"/>
    </source>
</evidence>
<dbReference type="GO" id="GO:0005886">
    <property type="term" value="C:plasma membrane"/>
    <property type="evidence" value="ECO:0007669"/>
    <property type="project" value="UniProtKB-SubCell"/>
</dbReference>
<feature type="transmembrane region" description="Helical" evidence="13">
    <location>
        <begin position="83"/>
        <end position="102"/>
    </location>
</feature>
<dbReference type="PANTHER" id="PTHR11562:SF17">
    <property type="entry name" value="RE54080P-RELATED"/>
    <property type="match status" value="1"/>
</dbReference>
<evidence type="ECO:0000256" key="13">
    <source>
        <dbReference type="SAM" id="Phobius"/>
    </source>
</evidence>
<keyword evidence="17" id="KW-1185">Reference proteome</keyword>
<evidence type="ECO:0000259" key="15">
    <source>
        <dbReference type="Pfam" id="PF16916"/>
    </source>
</evidence>
<evidence type="ECO:0000256" key="5">
    <source>
        <dbReference type="ARBA" id="ARBA00022519"/>
    </source>
</evidence>
<dbReference type="FunFam" id="1.20.1510.10:FF:000016">
    <property type="entry name" value="Zinc transporter ZitB"/>
    <property type="match status" value="1"/>
</dbReference>
<gene>
    <name evidence="16" type="ORF">FGL86_14185</name>
</gene>
<dbReference type="PANTHER" id="PTHR11562">
    <property type="entry name" value="CATION EFFLUX PROTEIN/ ZINC TRANSPORTER"/>
    <property type="match status" value="1"/>
</dbReference>
<evidence type="ECO:0000256" key="8">
    <source>
        <dbReference type="ARBA" id="ARBA00022906"/>
    </source>
</evidence>
<reference evidence="16 17" key="1">
    <citation type="submission" date="2019-06" db="EMBL/GenBank/DDBJ databases">
        <title>Genome analyses of bacteria isolated from kimchi.</title>
        <authorList>
            <person name="Lee S."/>
            <person name="Ahn S."/>
            <person name="Roh S."/>
        </authorList>
    </citation>
    <scope>NUCLEOTIDE SEQUENCE [LARGE SCALE GENOMIC DNA]</scope>
    <source>
        <strain evidence="16 17">CBA4606</strain>
    </source>
</reference>
<keyword evidence="10" id="KW-0406">Ion transport</keyword>
<dbReference type="RefSeq" id="WP_147185187.1">
    <property type="nucleotide sequence ID" value="NZ_CP042382.1"/>
</dbReference>
<dbReference type="InterPro" id="IPR050681">
    <property type="entry name" value="CDF/SLC30A"/>
</dbReference>
<name>A0A5B8SZ87_9GAMM</name>
<evidence type="ECO:0000256" key="10">
    <source>
        <dbReference type="ARBA" id="ARBA00023065"/>
    </source>
</evidence>
<evidence type="ECO:0000256" key="3">
    <source>
        <dbReference type="ARBA" id="ARBA00022448"/>
    </source>
</evidence>
<feature type="transmembrane region" description="Helical" evidence="13">
    <location>
        <begin position="149"/>
        <end position="172"/>
    </location>
</feature>
<evidence type="ECO:0000313" key="16">
    <source>
        <dbReference type="EMBL" id="QEA40113.1"/>
    </source>
</evidence>
<evidence type="ECO:0000256" key="7">
    <source>
        <dbReference type="ARBA" id="ARBA00022833"/>
    </source>
</evidence>
<keyword evidence="6 13" id="KW-0812">Transmembrane</keyword>
<dbReference type="Gene3D" id="1.20.1510.10">
    <property type="entry name" value="Cation efflux protein transmembrane domain"/>
    <property type="match status" value="1"/>
</dbReference>
<evidence type="ECO:0000259" key="14">
    <source>
        <dbReference type="Pfam" id="PF01545"/>
    </source>
</evidence>
<dbReference type="GO" id="GO:0005385">
    <property type="term" value="F:zinc ion transmembrane transporter activity"/>
    <property type="evidence" value="ECO:0007669"/>
    <property type="project" value="TreeGrafter"/>
</dbReference>
<keyword evidence="7" id="KW-0862">Zinc</keyword>
<dbReference type="NCBIfam" id="TIGR01297">
    <property type="entry name" value="CDF"/>
    <property type="match status" value="1"/>
</dbReference>
<keyword evidence="9 13" id="KW-1133">Transmembrane helix</keyword>
<accession>A0A5B8SZ87</accession>
<dbReference type="InterPro" id="IPR058533">
    <property type="entry name" value="Cation_efflux_TM"/>
</dbReference>
<keyword evidence="3" id="KW-0813">Transport</keyword>
<proteinExistence type="inferred from homology"/>
<dbReference type="SUPFAM" id="SSF160240">
    <property type="entry name" value="Cation efflux protein cytoplasmic domain-like"/>
    <property type="match status" value="1"/>
</dbReference>
<evidence type="ECO:0000313" key="17">
    <source>
        <dbReference type="Proteomes" id="UP000321272"/>
    </source>
</evidence>
<evidence type="ECO:0000256" key="1">
    <source>
        <dbReference type="ARBA" id="ARBA00004429"/>
    </source>
</evidence>
<organism evidence="16 17">
    <name type="scientific">Pistricoccus aurantiacus</name>
    <dbReference type="NCBI Taxonomy" id="1883414"/>
    <lineage>
        <taxon>Bacteria</taxon>
        <taxon>Pseudomonadati</taxon>
        <taxon>Pseudomonadota</taxon>
        <taxon>Gammaproteobacteria</taxon>
        <taxon>Oceanospirillales</taxon>
        <taxon>Halomonadaceae</taxon>
        <taxon>Pistricoccus</taxon>
    </lineage>
</organism>
<keyword evidence="8" id="KW-0864">Zinc transport</keyword>
<comment type="similarity">
    <text evidence="2">Belongs to the cation diffusion facilitator (CDF) transporter (TC 2.A.4) family. SLC30A subfamily.</text>
</comment>
<dbReference type="InterPro" id="IPR027469">
    <property type="entry name" value="Cation_efflux_TMD_sf"/>
</dbReference>
<evidence type="ECO:0000256" key="9">
    <source>
        <dbReference type="ARBA" id="ARBA00022989"/>
    </source>
</evidence>
<dbReference type="InterPro" id="IPR036837">
    <property type="entry name" value="Cation_efflux_CTD_sf"/>
</dbReference>
<keyword evidence="11 13" id="KW-0472">Membrane</keyword>
<dbReference type="OrthoDB" id="9809646at2"/>
<dbReference type="InterPro" id="IPR027470">
    <property type="entry name" value="Cation_efflux_CTD"/>
</dbReference>
<keyword evidence="4" id="KW-1003">Cell membrane</keyword>
<feature type="transmembrane region" description="Helical" evidence="13">
    <location>
        <begin position="16"/>
        <end position="36"/>
    </location>
</feature>
<feature type="domain" description="Cation efflux protein transmembrane" evidence="14">
    <location>
        <begin position="17"/>
        <end position="207"/>
    </location>
</feature>
<dbReference type="SUPFAM" id="SSF161111">
    <property type="entry name" value="Cation efflux protein transmembrane domain-like"/>
    <property type="match status" value="1"/>
</dbReference>
<sequence length="311" mass="34094">MAHHHHGPQGDDEKRLLWAVVLTGGFMLAEVVGGIVSGSLALLADAGHMLTDSASLMLALFAARISRRSADHRRTYGYHRVQILAAFVNGLTLIGIVIWISIEAIRRLLSPVEVMGSTMLTIAVLGLVVNIVVFFILHLGDRENLNIRGAALHVMGDLLGSVGAIVAALIILGTGWMPIDPLLSLLVSVLILRSAWKLTKESGHILLEGAPEDLDVRHLEEEIPRHLAEVESVHHLHAWSLTPAKPMISLHAILVEGADRHQALISLKAFLHENYRIQHATIQLEHRDHCLDDIARSGNDNDTSLHAEHQH</sequence>
<feature type="domain" description="Cation efflux protein cytoplasmic" evidence="15">
    <location>
        <begin position="211"/>
        <end position="286"/>
    </location>
</feature>